<proteinExistence type="predicted"/>
<name>A0A9W6KYS5_9PSEU</name>
<dbReference type="RefSeq" id="WP_037040890.1">
    <property type="nucleotide sequence ID" value="NZ_BAAAUZ010000002.1"/>
</dbReference>
<organism evidence="3 4">
    <name type="scientific">Pseudonocardia halophobica</name>
    <dbReference type="NCBI Taxonomy" id="29401"/>
    <lineage>
        <taxon>Bacteria</taxon>
        <taxon>Bacillati</taxon>
        <taxon>Actinomycetota</taxon>
        <taxon>Actinomycetes</taxon>
        <taxon>Pseudonocardiales</taxon>
        <taxon>Pseudonocardiaceae</taxon>
        <taxon>Pseudonocardia</taxon>
    </lineage>
</organism>
<keyword evidence="2" id="KW-1133">Transmembrane helix</keyword>
<protein>
    <submittedName>
        <fullName evidence="3">Uncharacterized protein</fullName>
    </submittedName>
</protein>
<gene>
    <name evidence="3" type="ORF">GCM10017577_16260</name>
</gene>
<keyword evidence="4" id="KW-1185">Reference proteome</keyword>
<sequence length="173" mass="18098">MRALVVLGLLVGLLGAIGVVALRGEDHGLVAALEEAGCDGVVSRFEKTDGHDWLVVGVDACVVGGVVLNRQRAAETVESAVAPELISCLDGLVVWARSPAEPGSHEPRATLEKRYDRDPSTGPRNRCTLQTAGSNDGTALAIAVVMPLAVLVFGGLVVSLSRRRVGLVLLMRL</sequence>
<feature type="compositionally biased region" description="Basic and acidic residues" evidence="1">
    <location>
        <begin position="103"/>
        <end position="119"/>
    </location>
</feature>
<reference evidence="3" key="1">
    <citation type="journal article" date="2014" name="Int. J. Syst. Evol. Microbiol.">
        <title>Complete genome sequence of Corynebacterium casei LMG S-19264T (=DSM 44701T), isolated from a smear-ripened cheese.</title>
        <authorList>
            <consortium name="US DOE Joint Genome Institute (JGI-PGF)"/>
            <person name="Walter F."/>
            <person name="Albersmeier A."/>
            <person name="Kalinowski J."/>
            <person name="Ruckert C."/>
        </authorList>
    </citation>
    <scope>NUCLEOTIDE SEQUENCE</scope>
    <source>
        <strain evidence="3">VKM Ac-1069</strain>
    </source>
</reference>
<evidence type="ECO:0000256" key="1">
    <source>
        <dbReference type="SAM" id="MobiDB-lite"/>
    </source>
</evidence>
<feature type="region of interest" description="Disordered" evidence="1">
    <location>
        <begin position="100"/>
        <end position="126"/>
    </location>
</feature>
<keyword evidence="2" id="KW-0472">Membrane</keyword>
<dbReference type="AlphaFoldDB" id="A0A9W6KYS5"/>
<reference evidence="3" key="2">
    <citation type="submission" date="2023-01" db="EMBL/GenBank/DDBJ databases">
        <authorList>
            <person name="Sun Q."/>
            <person name="Evtushenko L."/>
        </authorList>
    </citation>
    <scope>NUCLEOTIDE SEQUENCE</scope>
    <source>
        <strain evidence="3">VKM Ac-1069</strain>
    </source>
</reference>
<evidence type="ECO:0000313" key="3">
    <source>
        <dbReference type="EMBL" id="GLL10486.1"/>
    </source>
</evidence>
<keyword evidence="2" id="KW-0812">Transmembrane</keyword>
<evidence type="ECO:0000313" key="4">
    <source>
        <dbReference type="Proteomes" id="UP001143463"/>
    </source>
</evidence>
<comment type="caution">
    <text evidence="3">The sequence shown here is derived from an EMBL/GenBank/DDBJ whole genome shotgun (WGS) entry which is preliminary data.</text>
</comment>
<feature type="transmembrane region" description="Helical" evidence="2">
    <location>
        <begin position="139"/>
        <end position="161"/>
    </location>
</feature>
<accession>A0A9W6KYS5</accession>
<dbReference type="Proteomes" id="UP001143463">
    <property type="component" value="Unassembled WGS sequence"/>
</dbReference>
<evidence type="ECO:0000256" key="2">
    <source>
        <dbReference type="SAM" id="Phobius"/>
    </source>
</evidence>
<dbReference type="EMBL" id="BSFQ01000005">
    <property type="protein sequence ID" value="GLL10486.1"/>
    <property type="molecule type" value="Genomic_DNA"/>
</dbReference>